<evidence type="ECO:0000313" key="2">
    <source>
        <dbReference type="Proteomes" id="UP000035680"/>
    </source>
</evidence>
<dbReference type="STRING" id="75913.A0A0K0FFU5"/>
<accession>A0A0K0FFU5</accession>
<reference evidence="3" key="2">
    <citation type="submission" date="2015-08" db="UniProtKB">
        <authorList>
            <consortium name="WormBaseParasite"/>
        </authorList>
    </citation>
    <scope>IDENTIFICATION</scope>
</reference>
<dbReference type="PANTHER" id="PTHR21483:SF18">
    <property type="entry name" value="RNA POLYMERASE II-ASSOCIATED PROTEIN 1"/>
    <property type="match status" value="1"/>
</dbReference>
<reference evidence="2" key="1">
    <citation type="submission" date="2014-07" db="EMBL/GenBank/DDBJ databases">
        <authorList>
            <person name="Martin A.A"/>
            <person name="De Silva N."/>
        </authorList>
    </citation>
    <scope>NUCLEOTIDE SEQUENCE</scope>
</reference>
<sequence length="540" mass="63185">MDPKKEYDSEEEDLLAQEIYYQSLKEGEKCAATVVTSNKNLDKKRSIKISDECKKKSRNVIEENVIESIPSLPLEGVTEKYMGYFLFPEKCEPFKLDEILDDTDDVFSSITKESLIADYKNKIPSKFVPKKSLSEMKDVSTSTAKDEMPLESGVTEEELIKKLEVMNPSDILDGKITDKARFAFDPIASNFEMQMINAIKPRIERTLSEMFQCLGTKPLKQFLNDELYVEAIKRREEILKVYFKNDFKEQSKYPKLIMQDGIDIHGDSSWCLTPLLKIVDEKRHSYTIQSNVIRNIENIFLFTYLLFAERTYYFYLRFSVGEYLLKIMRLYFMKASIFTESKIISMFMEKMLYNYVLPEGTLNKFQVTKDTQVNGVEAVPEYLVQLCQSFEDKALGDNIFTKYLLLFCYLNTDIKIMTYSVNQIWDINKSVARQIILRDKDYPELVSYLEKKRLTNESILAEEQCPLEYGKLLTCYAVSLGKEIVTKSRSSLLYKIAVQELKDFFNRHENVKEGDKNYVPEWHELIKRLRIILSPVKEFN</sequence>
<organism evidence="2 3">
    <name type="scientific">Strongyloides venezuelensis</name>
    <name type="common">Threadworm</name>
    <dbReference type="NCBI Taxonomy" id="75913"/>
    <lineage>
        <taxon>Eukaryota</taxon>
        <taxon>Metazoa</taxon>
        <taxon>Ecdysozoa</taxon>
        <taxon>Nematoda</taxon>
        <taxon>Chromadorea</taxon>
        <taxon>Rhabditida</taxon>
        <taxon>Tylenchina</taxon>
        <taxon>Panagrolaimomorpha</taxon>
        <taxon>Strongyloidoidea</taxon>
        <taxon>Strongyloididae</taxon>
        <taxon>Strongyloides</taxon>
    </lineage>
</organism>
<evidence type="ECO:0000313" key="3">
    <source>
        <dbReference type="WBParaSite" id="SVE_0774100.1"/>
    </source>
</evidence>
<dbReference type="InterPro" id="IPR057989">
    <property type="entry name" value="TPR_RPAP1/MINIYO-like"/>
</dbReference>
<proteinExistence type="predicted"/>
<evidence type="ECO:0000259" key="1">
    <source>
        <dbReference type="Pfam" id="PF25766"/>
    </source>
</evidence>
<protein>
    <submittedName>
        <fullName evidence="3">Helicase</fullName>
    </submittedName>
</protein>
<dbReference type="PANTHER" id="PTHR21483">
    <property type="entry name" value="RNA POLYMERASE II-ASSOCIATED PROTEIN 1"/>
    <property type="match status" value="1"/>
</dbReference>
<dbReference type="Proteomes" id="UP000035680">
    <property type="component" value="Unassembled WGS sequence"/>
</dbReference>
<dbReference type="Pfam" id="PF25766">
    <property type="entry name" value="TPR_RPAP1"/>
    <property type="match status" value="1"/>
</dbReference>
<dbReference type="InterPro" id="IPR039913">
    <property type="entry name" value="RPAP1/Rba50"/>
</dbReference>
<keyword evidence="2" id="KW-1185">Reference proteome</keyword>
<feature type="domain" description="RPAP1/MINIYO-like TPR repeats" evidence="1">
    <location>
        <begin position="281"/>
        <end position="512"/>
    </location>
</feature>
<name>A0A0K0FFU5_STRVS</name>
<dbReference type="AlphaFoldDB" id="A0A0K0FFU5"/>
<dbReference type="WBParaSite" id="SVE_0774100.1">
    <property type="protein sequence ID" value="SVE_0774100.1"/>
    <property type="gene ID" value="SVE_0774100"/>
</dbReference>
<dbReference type="GO" id="GO:0006366">
    <property type="term" value="P:transcription by RNA polymerase II"/>
    <property type="evidence" value="ECO:0007669"/>
    <property type="project" value="InterPro"/>
</dbReference>